<accession>A0A4Y2JGB2</accession>
<reference evidence="3 4" key="1">
    <citation type="journal article" date="2019" name="Sci. Rep.">
        <title>Orb-weaving spider Araneus ventricosus genome elucidates the spidroin gene catalogue.</title>
        <authorList>
            <person name="Kono N."/>
            <person name="Nakamura H."/>
            <person name="Ohtoshi R."/>
            <person name="Moran D.A.P."/>
            <person name="Shinohara A."/>
            <person name="Yoshida Y."/>
            <person name="Fujiwara M."/>
            <person name="Mori M."/>
            <person name="Tomita M."/>
            <person name="Arakawa K."/>
        </authorList>
    </citation>
    <scope>NUCLEOTIDE SEQUENCE [LARGE SCALE GENOMIC DNA]</scope>
</reference>
<evidence type="ECO:0000313" key="3">
    <source>
        <dbReference type="EMBL" id="GBM88489.1"/>
    </source>
</evidence>
<organism evidence="3 4">
    <name type="scientific">Araneus ventricosus</name>
    <name type="common">Orbweaver spider</name>
    <name type="synonym">Epeira ventricosa</name>
    <dbReference type="NCBI Taxonomy" id="182803"/>
    <lineage>
        <taxon>Eukaryota</taxon>
        <taxon>Metazoa</taxon>
        <taxon>Ecdysozoa</taxon>
        <taxon>Arthropoda</taxon>
        <taxon>Chelicerata</taxon>
        <taxon>Arachnida</taxon>
        <taxon>Araneae</taxon>
        <taxon>Araneomorphae</taxon>
        <taxon>Entelegynae</taxon>
        <taxon>Araneoidea</taxon>
        <taxon>Araneidae</taxon>
        <taxon>Araneus</taxon>
    </lineage>
</organism>
<protein>
    <submittedName>
        <fullName evidence="3">Uncharacterized protein</fullName>
    </submittedName>
</protein>
<feature type="transmembrane region" description="Helical" evidence="2">
    <location>
        <begin position="17"/>
        <end position="36"/>
    </location>
</feature>
<evidence type="ECO:0000256" key="2">
    <source>
        <dbReference type="SAM" id="Phobius"/>
    </source>
</evidence>
<dbReference type="AlphaFoldDB" id="A0A4Y2JGB2"/>
<evidence type="ECO:0000256" key="1">
    <source>
        <dbReference type="SAM" id="MobiDB-lite"/>
    </source>
</evidence>
<keyword evidence="2" id="KW-0812">Transmembrane</keyword>
<dbReference type="Proteomes" id="UP000499080">
    <property type="component" value="Unassembled WGS sequence"/>
</dbReference>
<proteinExistence type="predicted"/>
<dbReference type="EMBL" id="BGPR01003468">
    <property type="protein sequence ID" value="GBM88489.1"/>
    <property type="molecule type" value="Genomic_DNA"/>
</dbReference>
<keyword evidence="2" id="KW-0472">Membrane</keyword>
<gene>
    <name evidence="3" type="ORF">AVEN_269363_1</name>
</gene>
<keyword evidence="2" id="KW-1133">Transmembrane helix</keyword>
<comment type="caution">
    <text evidence="3">The sequence shown here is derived from an EMBL/GenBank/DDBJ whole genome shotgun (WGS) entry which is preliminary data.</text>
</comment>
<feature type="region of interest" description="Disordered" evidence="1">
    <location>
        <begin position="43"/>
        <end position="64"/>
    </location>
</feature>
<sequence>MVSKSSAQFLRNEKLDLVYFSLVILTFCFKATRGLFSDGHRNFEPRSDDENDTCSGIPAPHQREDVWPPTYDLTIRDGSSVELGFELEPYGSQSVRENSWTYNRGNSDFTVKIQ</sequence>
<keyword evidence="4" id="KW-1185">Reference proteome</keyword>
<name>A0A4Y2JGB2_ARAVE</name>
<evidence type="ECO:0000313" key="4">
    <source>
        <dbReference type="Proteomes" id="UP000499080"/>
    </source>
</evidence>